<sequence>MAHAAADDHKTPSARFSMTSLSATPAMGPNESNVSPADGVDPSISDRFVTSQDKRPASYAVSRALDSEAGEELDTSHTICGSARRAYHSAQTMHMNNEQVLAALGASYADTDSAEYDQIESLGLAFGSNLEPCAFDEDTPNRQERPARWNQSTAHGNGTIVADLYDDADLGHDDNDDEREPDIEHMNSDALRSLIHHKDAIIASLVDESLAEQRKRNRFGDLGDEGGSENHLTGILQLSASVYNHKAGTPLLDRHTLEETVRLSQEACERAVAQVVALEVQQSQAKLLVSRLMVENAALQKQTSDPTVAGGNDGVRGAECAVQRLEALSEALEARLGQAFAQSELQRKLYELELRVIESEAAHRAKSAEFEQRLINILEENKALRSKVVKCESALEMSERENRLLREELVQAQKQTEDTDSLRVLLNEKDAIISSLVEELNGAVL</sequence>
<keyword evidence="4" id="KW-1185">Reference proteome</keyword>
<feature type="coiled-coil region" evidence="1">
    <location>
        <begin position="367"/>
        <end position="415"/>
    </location>
</feature>
<dbReference type="Proteomes" id="UP000324585">
    <property type="component" value="Unassembled WGS sequence"/>
</dbReference>
<accession>A0A5J4YW06</accession>
<dbReference type="EMBL" id="VRMN01000003">
    <property type="protein sequence ID" value="KAA8495455.1"/>
    <property type="molecule type" value="Genomic_DNA"/>
</dbReference>
<comment type="caution">
    <text evidence="3">The sequence shown here is derived from an EMBL/GenBank/DDBJ whole genome shotgun (WGS) entry which is preliminary data.</text>
</comment>
<dbReference type="AlphaFoldDB" id="A0A5J4YW06"/>
<feature type="region of interest" description="Disordered" evidence="2">
    <location>
        <begin position="1"/>
        <end position="56"/>
    </location>
</feature>
<reference evidence="4" key="1">
    <citation type="journal article" date="2019" name="Nat. Commun.">
        <title>Expansion of phycobilisome linker gene families in mesophilic red algae.</title>
        <authorList>
            <person name="Lee J."/>
            <person name="Kim D."/>
            <person name="Bhattacharya D."/>
            <person name="Yoon H.S."/>
        </authorList>
    </citation>
    <scope>NUCLEOTIDE SEQUENCE [LARGE SCALE GENOMIC DNA]</scope>
    <source>
        <strain evidence="4">CCMP 1328</strain>
    </source>
</reference>
<evidence type="ECO:0000313" key="3">
    <source>
        <dbReference type="EMBL" id="KAA8495455.1"/>
    </source>
</evidence>
<evidence type="ECO:0000256" key="1">
    <source>
        <dbReference type="SAM" id="Coils"/>
    </source>
</evidence>
<evidence type="ECO:0000256" key="2">
    <source>
        <dbReference type="SAM" id="MobiDB-lite"/>
    </source>
</evidence>
<feature type="coiled-coil region" evidence="1">
    <location>
        <begin position="315"/>
        <end position="342"/>
    </location>
</feature>
<feature type="compositionally biased region" description="Basic and acidic residues" evidence="2">
    <location>
        <begin position="1"/>
        <end position="11"/>
    </location>
</feature>
<keyword evidence="1" id="KW-0175">Coiled coil</keyword>
<protein>
    <submittedName>
        <fullName evidence="3">Uncharacterized protein</fullName>
    </submittedName>
</protein>
<proteinExistence type="predicted"/>
<organism evidence="3 4">
    <name type="scientific">Porphyridium purpureum</name>
    <name type="common">Red alga</name>
    <name type="synonym">Porphyridium cruentum</name>
    <dbReference type="NCBI Taxonomy" id="35688"/>
    <lineage>
        <taxon>Eukaryota</taxon>
        <taxon>Rhodophyta</taxon>
        <taxon>Bangiophyceae</taxon>
        <taxon>Porphyridiales</taxon>
        <taxon>Porphyridiaceae</taxon>
        <taxon>Porphyridium</taxon>
    </lineage>
</organism>
<feature type="compositionally biased region" description="Polar residues" evidence="2">
    <location>
        <begin position="14"/>
        <end position="23"/>
    </location>
</feature>
<evidence type="ECO:0000313" key="4">
    <source>
        <dbReference type="Proteomes" id="UP000324585"/>
    </source>
</evidence>
<name>A0A5J4YW06_PORPP</name>
<feature type="region of interest" description="Disordered" evidence="2">
    <location>
        <begin position="134"/>
        <end position="158"/>
    </location>
</feature>
<gene>
    <name evidence="3" type="ORF">FVE85_1610</name>
</gene>